<dbReference type="AlphaFoldDB" id="A0A0C9ZNP5"/>
<evidence type="ECO:0000313" key="1">
    <source>
        <dbReference type="EMBL" id="KIK27599.1"/>
    </source>
</evidence>
<protein>
    <submittedName>
        <fullName evidence="1">Uncharacterized protein</fullName>
    </submittedName>
</protein>
<evidence type="ECO:0000313" key="2">
    <source>
        <dbReference type="Proteomes" id="UP000054018"/>
    </source>
</evidence>
<proteinExistence type="predicted"/>
<name>A0A0C9ZNP5_9AGAM</name>
<reference evidence="1 2" key="1">
    <citation type="submission" date="2014-04" db="EMBL/GenBank/DDBJ databases">
        <authorList>
            <consortium name="DOE Joint Genome Institute"/>
            <person name="Kuo A."/>
            <person name="Kohler A."/>
            <person name="Costa M.D."/>
            <person name="Nagy L.G."/>
            <person name="Floudas D."/>
            <person name="Copeland A."/>
            <person name="Barry K.W."/>
            <person name="Cichocki N."/>
            <person name="Veneault-Fourrey C."/>
            <person name="LaButti K."/>
            <person name="Lindquist E.A."/>
            <person name="Lipzen A."/>
            <person name="Lundell T."/>
            <person name="Morin E."/>
            <person name="Murat C."/>
            <person name="Sun H."/>
            <person name="Tunlid A."/>
            <person name="Henrissat B."/>
            <person name="Grigoriev I.V."/>
            <person name="Hibbett D.S."/>
            <person name="Martin F."/>
            <person name="Nordberg H.P."/>
            <person name="Cantor M.N."/>
            <person name="Hua S.X."/>
        </authorList>
    </citation>
    <scope>NUCLEOTIDE SEQUENCE [LARGE SCALE GENOMIC DNA]</scope>
    <source>
        <strain evidence="1 2">441</strain>
    </source>
</reference>
<organism evidence="1 2">
    <name type="scientific">Pisolithus microcarpus 441</name>
    <dbReference type="NCBI Taxonomy" id="765257"/>
    <lineage>
        <taxon>Eukaryota</taxon>
        <taxon>Fungi</taxon>
        <taxon>Dikarya</taxon>
        <taxon>Basidiomycota</taxon>
        <taxon>Agaricomycotina</taxon>
        <taxon>Agaricomycetes</taxon>
        <taxon>Agaricomycetidae</taxon>
        <taxon>Boletales</taxon>
        <taxon>Sclerodermatineae</taxon>
        <taxon>Pisolithaceae</taxon>
        <taxon>Pisolithus</taxon>
    </lineage>
</organism>
<gene>
    <name evidence="1" type="ORF">PISMIDRAFT_674489</name>
</gene>
<sequence>MYTAIQRTARQCRLAGHWDYDPAMYPTVRPCALALACTDMTWRDLVRGRAFVRGHLLRLVSNVPFPGSFAVSTRRK</sequence>
<dbReference type="HOGENOM" id="CLU_2655408_0_0_1"/>
<dbReference type="Proteomes" id="UP000054018">
    <property type="component" value="Unassembled WGS sequence"/>
</dbReference>
<reference evidence="2" key="2">
    <citation type="submission" date="2015-01" db="EMBL/GenBank/DDBJ databases">
        <title>Evolutionary Origins and Diversification of the Mycorrhizal Mutualists.</title>
        <authorList>
            <consortium name="DOE Joint Genome Institute"/>
            <consortium name="Mycorrhizal Genomics Consortium"/>
            <person name="Kohler A."/>
            <person name="Kuo A."/>
            <person name="Nagy L.G."/>
            <person name="Floudas D."/>
            <person name="Copeland A."/>
            <person name="Barry K.W."/>
            <person name="Cichocki N."/>
            <person name="Veneault-Fourrey C."/>
            <person name="LaButti K."/>
            <person name="Lindquist E.A."/>
            <person name="Lipzen A."/>
            <person name="Lundell T."/>
            <person name="Morin E."/>
            <person name="Murat C."/>
            <person name="Riley R."/>
            <person name="Ohm R."/>
            <person name="Sun H."/>
            <person name="Tunlid A."/>
            <person name="Henrissat B."/>
            <person name="Grigoriev I.V."/>
            <person name="Hibbett D.S."/>
            <person name="Martin F."/>
        </authorList>
    </citation>
    <scope>NUCLEOTIDE SEQUENCE [LARGE SCALE GENOMIC DNA]</scope>
    <source>
        <strain evidence="2">441</strain>
    </source>
</reference>
<dbReference type="EMBL" id="KN833695">
    <property type="protein sequence ID" value="KIK27599.1"/>
    <property type="molecule type" value="Genomic_DNA"/>
</dbReference>
<keyword evidence="2" id="KW-1185">Reference proteome</keyword>
<accession>A0A0C9ZNP5</accession>